<accession>A0AA38C1X0</accession>
<name>A0AA38C1X0_TAXCH</name>
<comment type="caution">
    <text evidence="1">The sequence shown here is derived from an EMBL/GenBank/DDBJ whole genome shotgun (WGS) entry which is preliminary data.</text>
</comment>
<keyword evidence="2" id="KW-1185">Reference proteome</keyword>
<feature type="non-terminal residue" evidence="1">
    <location>
        <position position="1"/>
    </location>
</feature>
<proteinExistence type="predicted"/>
<dbReference type="Proteomes" id="UP000824469">
    <property type="component" value="Unassembled WGS sequence"/>
</dbReference>
<dbReference type="EMBL" id="JAHRHJ020003601">
    <property type="protein sequence ID" value="KAH9291451.1"/>
    <property type="molecule type" value="Genomic_DNA"/>
</dbReference>
<protein>
    <submittedName>
        <fullName evidence="1">Uncharacterized protein</fullName>
    </submittedName>
</protein>
<organism evidence="1 2">
    <name type="scientific">Taxus chinensis</name>
    <name type="common">Chinese yew</name>
    <name type="synonym">Taxus wallichiana var. chinensis</name>
    <dbReference type="NCBI Taxonomy" id="29808"/>
    <lineage>
        <taxon>Eukaryota</taxon>
        <taxon>Viridiplantae</taxon>
        <taxon>Streptophyta</taxon>
        <taxon>Embryophyta</taxon>
        <taxon>Tracheophyta</taxon>
        <taxon>Spermatophyta</taxon>
        <taxon>Pinopsida</taxon>
        <taxon>Pinidae</taxon>
        <taxon>Conifers II</taxon>
        <taxon>Cupressales</taxon>
        <taxon>Taxaceae</taxon>
        <taxon>Taxus</taxon>
    </lineage>
</organism>
<evidence type="ECO:0000313" key="1">
    <source>
        <dbReference type="EMBL" id="KAH9291451.1"/>
    </source>
</evidence>
<evidence type="ECO:0000313" key="2">
    <source>
        <dbReference type="Proteomes" id="UP000824469"/>
    </source>
</evidence>
<gene>
    <name evidence="1" type="ORF">KI387_043361</name>
</gene>
<dbReference type="AlphaFoldDB" id="A0AA38C1X0"/>
<reference evidence="1 2" key="1">
    <citation type="journal article" date="2021" name="Nat. Plants">
        <title>The Taxus genome provides insights into paclitaxel biosynthesis.</title>
        <authorList>
            <person name="Xiong X."/>
            <person name="Gou J."/>
            <person name="Liao Q."/>
            <person name="Li Y."/>
            <person name="Zhou Q."/>
            <person name="Bi G."/>
            <person name="Li C."/>
            <person name="Du R."/>
            <person name="Wang X."/>
            <person name="Sun T."/>
            <person name="Guo L."/>
            <person name="Liang H."/>
            <person name="Lu P."/>
            <person name="Wu Y."/>
            <person name="Zhang Z."/>
            <person name="Ro D.K."/>
            <person name="Shang Y."/>
            <person name="Huang S."/>
            <person name="Yan J."/>
        </authorList>
    </citation>
    <scope>NUCLEOTIDE SEQUENCE [LARGE SCALE GENOMIC DNA]</scope>
    <source>
        <strain evidence="1">Ta-2019</strain>
    </source>
</reference>
<sequence length="72" mass="7315">GTVDVTGAMEVTYATIIAGIGPNYETTRGKVDVGKTEPDGADVGVGARPGIDMGNVCISTNSRQSRVSSGEK</sequence>
<feature type="non-terminal residue" evidence="1">
    <location>
        <position position="72"/>
    </location>
</feature>